<protein>
    <submittedName>
        <fullName evidence="1">Uncharacterized protein</fullName>
    </submittedName>
</protein>
<dbReference type="EMBL" id="LAZR01000242">
    <property type="protein sequence ID" value="KKN79802.1"/>
    <property type="molecule type" value="Genomic_DNA"/>
</dbReference>
<name>A0A0F9TXY7_9ZZZZ</name>
<comment type="caution">
    <text evidence="1">The sequence shown here is derived from an EMBL/GenBank/DDBJ whole genome shotgun (WGS) entry which is preliminary data.</text>
</comment>
<organism evidence="1">
    <name type="scientific">marine sediment metagenome</name>
    <dbReference type="NCBI Taxonomy" id="412755"/>
    <lineage>
        <taxon>unclassified sequences</taxon>
        <taxon>metagenomes</taxon>
        <taxon>ecological metagenomes</taxon>
    </lineage>
</organism>
<proteinExistence type="predicted"/>
<evidence type="ECO:0000313" key="1">
    <source>
        <dbReference type="EMBL" id="KKN79802.1"/>
    </source>
</evidence>
<accession>A0A0F9TXY7</accession>
<sequence>MNPPRRSPSEDKRPLWFTEDELLGKIAKEEIDEYLHRRGKPGGRGTLVQLESRTV</sequence>
<dbReference type="AlphaFoldDB" id="A0A0F9TXY7"/>
<reference evidence="1" key="1">
    <citation type="journal article" date="2015" name="Nature">
        <title>Complex archaea that bridge the gap between prokaryotes and eukaryotes.</title>
        <authorList>
            <person name="Spang A."/>
            <person name="Saw J.H."/>
            <person name="Jorgensen S.L."/>
            <person name="Zaremba-Niedzwiedzka K."/>
            <person name="Martijn J."/>
            <person name="Lind A.E."/>
            <person name="van Eijk R."/>
            <person name="Schleper C."/>
            <person name="Guy L."/>
            <person name="Ettema T.J."/>
        </authorList>
    </citation>
    <scope>NUCLEOTIDE SEQUENCE</scope>
</reference>
<gene>
    <name evidence="1" type="ORF">LCGC14_0336570</name>
</gene>